<name>A0ABU2NAJ3_9PSEU</name>
<comment type="caution">
    <text evidence="3">The sequence shown here is derived from an EMBL/GenBank/DDBJ whole genome shotgun (WGS) entry which is preliminary data.</text>
</comment>
<dbReference type="EMBL" id="JAVREJ010000008">
    <property type="protein sequence ID" value="MDT0350577.1"/>
    <property type="molecule type" value="Genomic_DNA"/>
</dbReference>
<dbReference type="EC" id="3.4.-.-" evidence="3"/>
<feature type="transmembrane region" description="Helical" evidence="1">
    <location>
        <begin position="211"/>
        <end position="232"/>
    </location>
</feature>
<keyword evidence="1" id="KW-0812">Transmembrane</keyword>
<evidence type="ECO:0000313" key="3">
    <source>
        <dbReference type="EMBL" id="MDT0350577.1"/>
    </source>
</evidence>
<feature type="transmembrane region" description="Helical" evidence="1">
    <location>
        <begin position="141"/>
        <end position="165"/>
    </location>
</feature>
<reference evidence="4" key="1">
    <citation type="submission" date="2023-07" db="EMBL/GenBank/DDBJ databases">
        <title>30 novel species of actinomycetes from the DSMZ collection.</title>
        <authorList>
            <person name="Nouioui I."/>
        </authorList>
    </citation>
    <scope>NUCLEOTIDE SEQUENCE [LARGE SCALE GENOMIC DNA]</scope>
    <source>
        <strain evidence="4">DSM 45834</strain>
    </source>
</reference>
<dbReference type="Proteomes" id="UP001183202">
    <property type="component" value="Unassembled WGS sequence"/>
</dbReference>
<gene>
    <name evidence="3" type="ORF">RM445_13680</name>
</gene>
<dbReference type="InterPro" id="IPR003675">
    <property type="entry name" value="Rce1/LyrA-like_dom"/>
</dbReference>
<keyword evidence="1" id="KW-0472">Membrane</keyword>
<feature type="domain" description="CAAX prenyl protease 2/Lysostaphin resistance protein A-like" evidence="2">
    <location>
        <begin position="120"/>
        <end position="223"/>
    </location>
</feature>
<keyword evidence="3" id="KW-0378">Hydrolase</keyword>
<accession>A0ABU2NAJ3</accession>
<dbReference type="Pfam" id="PF02517">
    <property type="entry name" value="Rce1-like"/>
    <property type="match status" value="1"/>
</dbReference>
<protein>
    <submittedName>
        <fullName evidence="3">CPBP family intramembrane glutamic endopeptidase</fullName>
        <ecNumber evidence="3">3.4.-.-</ecNumber>
    </submittedName>
</protein>
<organism evidence="3 4">
    <name type="scientific">Pseudonocardia charpentierae</name>
    <dbReference type="NCBI Taxonomy" id="3075545"/>
    <lineage>
        <taxon>Bacteria</taxon>
        <taxon>Bacillati</taxon>
        <taxon>Actinomycetota</taxon>
        <taxon>Actinomycetes</taxon>
        <taxon>Pseudonocardiales</taxon>
        <taxon>Pseudonocardiaceae</taxon>
        <taxon>Pseudonocardia</taxon>
    </lineage>
</organism>
<sequence length="238" mass="24931">MTTLAPPPPARTARPLRVRLALFAAVTLLAVSNVVSNRLWPEGYLVWNLGMTGVLLVVARLAGLAWADLGLHGLRLRRGLVIGALAVAAVALVYAAAVALPATRTAFVDSRGAVPLAAVLFVALVRIPLGTVVLEELAFRGVLPALVGGGWWRATLVSSGLFGLWHVLPSMGSGSAVTNTLGTSGAVVGTVLFTAAAGVMFRAWQRWSGHLVTPMLLHAATNSLGVLIAWWVTHRPHP</sequence>
<dbReference type="PIRSF" id="PIRSF026622">
    <property type="entry name" value="Proteas_026622"/>
    <property type="match status" value="1"/>
</dbReference>
<evidence type="ECO:0000259" key="2">
    <source>
        <dbReference type="Pfam" id="PF02517"/>
    </source>
</evidence>
<feature type="transmembrane region" description="Helical" evidence="1">
    <location>
        <begin position="112"/>
        <end position="134"/>
    </location>
</feature>
<evidence type="ECO:0000256" key="1">
    <source>
        <dbReference type="SAM" id="Phobius"/>
    </source>
</evidence>
<evidence type="ECO:0000313" key="4">
    <source>
        <dbReference type="Proteomes" id="UP001183202"/>
    </source>
</evidence>
<dbReference type="InterPro" id="IPR015837">
    <property type="entry name" value="UCP026622_CAAX_protease"/>
</dbReference>
<feature type="transmembrane region" description="Helical" evidence="1">
    <location>
        <begin position="79"/>
        <end position="100"/>
    </location>
</feature>
<keyword evidence="4" id="KW-1185">Reference proteome</keyword>
<dbReference type="RefSeq" id="WP_311556602.1">
    <property type="nucleotide sequence ID" value="NZ_JAVREJ010000008.1"/>
</dbReference>
<feature type="transmembrane region" description="Helical" evidence="1">
    <location>
        <begin position="46"/>
        <end position="67"/>
    </location>
</feature>
<proteinExistence type="predicted"/>
<dbReference type="GO" id="GO:0016787">
    <property type="term" value="F:hydrolase activity"/>
    <property type="evidence" value="ECO:0007669"/>
    <property type="project" value="UniProtKB-KW"/>
</dbReference>
<keyword evidence="1" id="KW-1133">Transmembrane helix</keyword>
<feature type="transmembrane region" description="Helical" evidence="1">
    <location>
        <begin position="185"/>
        <end position="204"/>
    </location>
</feature>